<feature type="region of interest" description="Disordered" evidence="1">
    <location>
        <begin position="1"/>
        <end position="74"/>
    </location>
</feature>
<dbReference type="EnsemblPlants" id="OPUNC12G08450.1">
    <property type="protein sequence ID" value="OPUNC12G08450.1"/>
    <property type="gene ID" value="OPUNC12G08450"/>
</dbReference>
<organism evidence="2">
    <name type="scientific">Oryza punctata</name>
    <name type="common">Red rice</name>
    <dbReference type="NCBI Taxonomy" id="4537"/>
    <lineage>
        <taxon>Eukaryota</taxon>
        <taxon>Viridiplantae</taxon>
        <taxon>Streptophyta</taxon>
        <taxon>Embryophyta</taxon>
        <taxon>Tracheophyta</taxon>
        <taxon>Spermatophyta</taxon>
        <taxon>Magnoliopsida</taxon>
        <taxon>Liliopsida</taxon>
        <taxon>Poales</taxon>
        <taxon>Poaceae</taxon>
        <taxon>BOP clade</taxon>
        <taxon>Oryzoideae</taxon>
        <taxon>Oryzeae</taxon>
        <taxon>Oryzinae</taxon>
        <taxon>Oryza</taxon>
    </lineage>
</organism>
<evidence type="ECO:0000313" key="2">
    <source>
        <dbReference type="EnsemblPlants" id="OPUNC12G08450.1"/>
    </source>
</evidence>
<keyword evidence="3" id="KW-1185">Reference proteome</keyword>
<dbReference type="Proteomes" id="UP000026962">
    <property type="component" value="Chromosome 12"/>
</dbReference>
<name>A0A0E0MLL3_ORYPU</name>
<feature type="compositionally biased region" description="Basic and acidic residues" evidence="1">
    <location>
        <begin position="1"/>
        <end position="26"/>
    </location>
</feature>
<sequence length="98" mass="10299">MREAALGEEGLRPCMRDAALPKEKESSGCGGSGEEMFEDTGSDRWVCRTAGGGPDGGRRPRGDGGPSPDDVSISSRDDVLEALQCNAGRPIQCSEKND</sequence>
<reference evidence="2" key="1">
    <citation type="submission" date="2015-04" db="UniProtKB">
        <authorList>
            <consortium name="EnsemblPlants"/>
        </authorList>
    </citation>
    <scope>IDENTIFICATION</scope>
</reference>
<protein>
    <submittedName>
        <fullName evidence="2">Uncharacterized protein</fullName>
    </submittedName>
</protein>
<proteinExistence type="predicted"/>
<dbReference type="Gramene" id="OPUNC12G08450.1">
    <property type="protein sequence ID" value="OPUNC12G08450.1"/>
    <property type="gene ID" value="OPUNC12G08450"/>
</dbReference>
<evidence type="ECO:0000313" key="3">
    <source>
        <dbReference type="Proteomes" id="UP000026962"/>
    </source>
</evidence>
<dbReference type="HOGENOM" id="CLU_2337246_0_0_1"/>
<evidence type="ECO:0000256" key="1">
    <source>
        <dbReference type="SAM" id="MobiDB-lite"/>
    </source>
</evidence>
<dbReference type="AlphaFoldDB" id="A0A0E0MLL3"/>
<accession>A0A0E0MLL3</accession>
<reference evidence="2" key="2">
    <citation type="submission" date="2018-05" db="EMBL/GenBank/DDBJ databases">
        <title>OpunRS2 (Oryza punctata Reference Sequence Version 2).</title>
        <authorList>
            <person name="Zhang J."/>
            <person name="Kudrna D."/>
            <person name="Lee S."/>
            <person name="Talag J."/>
            <person name="Welchert J."/>
            <person name="Wing R.A."/>
        </authorList>
    </citation>
    <scope>NUCLEOTIDE SEQUENCE [LARGE SCALE GENOMIC DNA]</scope>
</reference>